<keyword evidence="1" id="KW-1133">Transmembrane helix</keyword>
<feature type="transmembrane region" description="Helical" evidence="1">
    <location>
        <begin position="220"/>
        <end position="247"/>
    </location>
</feature>
<sequence>MCIFNNKERFTVEETFLRGDKLESYLPMGENGQAVHLSALQLRETLRLRQLSEVANSLAIPQVNEQGDRIDWYASFSGNVVPWAAATDDERQAALKQLEANKVAIEQLSAQMLSQKTHEMRLFGALLSKTIQFPDKDHVYLVDGKPVLTFWGFVNAQQQARPNPFDCLKLNRPAPSNTGKSTDIPPVPTTLAKPSVKIEEVISISRSAGKQTRRWVIPRWLWWVLPILLLFILLMLVRGCVPNWYFWGVSPSTHLVSELPMREEKNLQDGKRILLPPEIAVSPPETNTIDSMNPTLSTQSNVPTTPTVGMNSTSGKVSIPSPLSTAANIPPVLLTVPSVDALVIPDNAVQKGTVDFLNGRWYAGAGIQDIRTGKPLRLMYQITDGKGFVEMVRGDGIRCQAPVTAAMESGSLKLDNHDEAKCSDGSTYTMPEVICQSDSQGVTACTGRYNEKTLFPMSIKREAD</sequence>
<reference evidence="2" key="1">
    <citation type="submission" date="2018-01" db="EMBL/GenBank/DDBJ databases">
        <title>The cytotoxicity of SrfABC toxin complex from Xenorhabdus stockiae.</title>
        <authorList>
            <person name="Hu S."/>
            <person name="Hu X."/>
            <person name="Xie Y."/>
            <person name="Zhang G."/>
            <person name="Yang X."/>
            <person name="Xia L."/>
            <person name="Ding X."/>
        </authorList>
    </citation>
    <scope>NUCLEOTIDE SEQUENCE</scope>
    <source>
        <strain evidence="2">HN_xs01</strain>
    </source>
</reference>
<dbReference type="AlphaFoldDB" id="A0A4D5SWB6"/>
<proteinExistence type="predicted"/>
<dbReference type="EMBL" id="MG755815">
    <property type="protein sequence ID" value="QBB68691.1"/>
    <property type="molecule type" value="Genomic_DNA"/>
</dbReference>
<evidence type="ECO:0000256" key="1">
    <source>
        <dbReference type="SAM" id="Phobius"/>
    </source>
</evidence>
<keyword evidence="1" id="KW-0472">Membrane</keyword>
<evidence type="ECO:0000313" key="2">
    <source>
        <dbReference type="EMBL" id="QBB68691.1"/>
    </source>
</evidence>
<protein>
    <submittedName>
        <fullName evidence="2">SfrA</fullName>
    </submittedName>
</protein>
<accession>A0A4D5SWB6</accession>
<keyword evidence="1" id="KW-0812">Transmembrane</keyword>
<organism evidence="2">
    <name type="scientific">Xenorhabdus stockiae</name>
    <dbReference type="NCBI Taxonomy" id="351614"/>
    <lineage>
        <taxon>Bacteria</taxon>
        <taxon>Pseudomonadati</taxon>
        <taxon>Pseudomonadota</taxon>
        <taxon>Gammaproteobacteria</taxon>
        <taxon>Enterobacterales</taxon>
        <taxon>Morganellaceae</taxon>
        <taxon>Xenorhabdus</taxon>
    </lineage>
</organism>
<dbReference type="InterPro" id="IPR047774">
    <property type="entry name" value="SrfA-like"/>
</dbReference>
<name>A0A4D5SWB6_9GAMM</name>
<dbReference type="NCBIfam" id="NF040486">
    <property type="entry name" value="SrfA_fam"/>
    <property type="match status" value="1"/>
</dbReference>